<feature type="compositionally biased region" description="Basic residues" evidence="1">
    <location>
        <begin position="225"/>
        <end position="234"/>
    </location>
</feature>
<proteinExistence type="predicted"/>
<organism evidence="2 3">
    <name type="scientific">Aspergillus tanneri</name>
    <dbReference type="NCBI Taxonomy" id="1220188"/>
    <lineage>
        <taxon>Eukaryota</taxon>
        <taxon>Fungi</taxon>
        <taxon>Dikarya</taxon>
        <taxon>Ascomycota</taxon>
        <taxon>Pezizomycotina</taxon>
        <taxon>Eurotiomycetes</taxon>
        <taxon>Eurotiomycetidae</taxon>
        <taxon>Eurotiales</taxon>
        <taxon>Aspergillaceae</taxon>
        <taxon>Aspergillus</taxon>
        <taxon>Aspergillus subgen. Circumdati</taxon>
    </lineage>
</organism>
<feature type="compositionally biased region" description="Low complexity" evidence="1">
    <location>
        <begin position="205"/>
        <end position="216"/>
    </location>
</feature>
<feature type="compositionally biased region" description="Basic and acidic residues" evidence="1">
    <location>
        <begin position="72"/>
        <end position="86"/>
    </location>
</feature>
<evidence type="ECO:0000313" key="3">
    <source>
        <dbReference type="Proteomes" id="UP000324241"/>
    </source>
</evidence>
<dbReference type="OrthoDB" id="4356069at2759"/>
<feature type="compositionally biased region" description="Basic and acidic residues" evidence="1">
    <location>
        <begin position="235"/>
        <end position="248"/>
    </location>
</feature>
<dbReference type="AlphaFoldDB" id="A0A5M9MQ29"/>
<evidence type="ECO:0000256" key="1">
    <source>
        <dbReference type="SAM" id="MobiDB-lite"/>
    </source>
</evidence>
<dbReference type="EMBL" id="QUQM01000003">
    <property type="protein sequence ID" value="KAA8648998.1"/>
    <property type="molecule type" value="Genomic_DNA"/>
</dbReference>
<feature type="compositionally biased region" description="Polar residues" evidence="1">
    <location>
        <begin position="54"/>
        <end position="64"/>
    </location>
</feature>
<feature type="compositionally biased region" description="Polar residues" evidence="1">
    <location>
        <begin position="184"/>
        <end position="204"/>
    </location>
</feature>
<feature type="region of interest" description="Disordered" evidence="1">
    <location>
        <begin position="54"/>
        <end position="262"/>
    </location>
</feature>
<dbReference type="GeneID" id="54327590"/>
<name>A0A5M9MQ29_9EURO</name>
<protein>
    <submittedName>
        <fullName evidence="2">Uncharacterized protein</fullName>
    </submittedName>
</protein>
<dbReference type="Proteomes" id="UP000324241">
    <property type="component" value="Unassembled WGS sequence"/>
</dbReference>
<dbReference type="VEuPathDB" id="FungiDB:EYZ11_000798"/>
<gene>
    <name evidence="2" type="ORF">ATNIH1004_004888</name>
</gene>
<comment type="caution">
    <text evidence="2">The sequence shown here is derived from an EMBL/GenBank/DDBJ whole genome shotgun (WGS) entry which is preliminary data.</text>
</comment>
<accession>A0A5M9MQ29</accession>
<reference evidence="2 3" key="1">
    <citation type="submission" date="2019-08" db="EMBL/GenBank/DDBJ databases">
        <title>The genome sequence of a newly discovered highly antifungal drug resistant Aspergillus species, Aspergillus tanneri NIH 1004.</title>
        <authorList>
            <person name="Mounaud S."/>
            <person name="Singh I."/>
            <person name="Joardar V."/>
            <person name="Pakala S."/>
            <person name="Pakala S."/>
            <person name="Venepally P."/>
            <person name="Chung J.K."/>
            <person name="Losada L."/>
            <person name="Nierman W.C."/>
        </authorList>
    </citation>
    <scope>NUCLEOTIDE SEQUENCE [LARGE SCALE GENOMIC DNA]</scope>
    <source>
        <strain evidence="2 3">NIH1004</strain>
    </source>
</reference>
<evidence type="ECO:0000313" key="2">
    <source>
        <dbReference type="EMBL" id="KAA8648998.1"/>
    </source>
</evidence>
<sequence>MLTEPRLSRRQFMKRPRRIMTAIIEKLRRKRKLSSELHARWGDVSITYPTQGSWSQWDQPSGGVSNMIPGRPSEHGRRHGSVDALDRSGSSSRMPTPLYLGDRKASVDSTMTIPTGHYDSKVRGRSKSRPRTWDADSNDGSREEDEGNDAPSALAGPRDRYPKGPSRAGARDEADPYGKASKSPPLSVTSRMRRCSLQSTTTEPTTASSHHTSFTSLPSEDPRLMYHHHNHHPPTHYEKKSTRRREPEPVQELVPSYDELYG</sequence>
<dbReference type="RefSeq" id="XP_033428359.1">
    <property type="nucleotide sequence ID" value="XM_033569553.1"/>
</dbReference>